<dbReference type="GO" id="GO:0003676">
    <property type="term" value="F:nucleic acid binding"/>
    <property type="evidence" value="ECO:0007669"/>
    <property type="project" value="InterPro"/>
</dbReference>
<sequence>MTVHMFGNTCSPAVANFCLRRTTEDGEEIFGSAAKEFVNNNFYIDDGLTSTPLDTDAIPLVKNTQALLATANIRLHKVVSNSIVVMESFPAEDRIDNLKDLDLKVDPIPVQRSLGMHWDVEKDAFTFRISLPEKPYTRRGVLAIVNSTYDPLGLITPITLGGRLLLRKLTDMRNKRSGNNQLLGWDEVLPSSLLNEWLRWRDALYELQDVLIPRCYHPNNFGQITRVELHAFSDASEDAIGATVYLKLVDNKERVSVSLIFAQTKLAPRRLTTIPRLELYAAVLTTQATRRVLKELTIEVNEVVFYSDPKVVLGYIQNEKRRFYSYVANRVQIIRQISSPTQWRYVGTSINPADLATRSISPKQLLNTQWFQGPEFLRNPHQLSPSSHVEMPLNEEDPEIRPLLALKLNAQQHVKGFGSRRFERFSRWSTLRRAVARLILKIRTFKLRRDLDGEKSSMRPAHPNSENIQRRISSDLLKSAEEVLTKTVQGESFAPEIDALTSSRVHSNRTLTHKEHNHKTSHLYRLDPFLDEYGILHVGGRTRCSHQTYHEKHPAFLPKDHCLSYLVINHYHEKTHHQGQLISQGAVLQGGFWIISCRRMVSKLINRCVTCKRLRGKVQEQHMSDLPFDHLETPPPFTNVGFDVFGPWVIHMRKLRGGTSNSKRWGLIFTCLNSRAVHIEVLDSMDSSSFICGLRRFFAIRGPAAVLRCDRGTNFLGGKTELENALNEMDQDSIQHYLSEEGCQWLFNPPHASHFGGTWERQIGTIRRVLDVMLSKLGPRQLTHDLLVTLMAEVSAIVNAHPIGVLPTDPDHPQPLSPALLLTMKT</sequence>
<dbReference type="Gene3D" id="3.30.420.10">
    <property type="entry name" value="Ribonuclease H-like superfamily/Ribonuclease H"/>
    <property type="match status" value="1"/>
</dbReference>
<dbReference type="Pfam" id="PF05380">
    <property type="entry name" value="Peptidase_A17"/>
    <property type="match status" value="1"/>
</dbReference>
<reference evidence="1" key="1">
    <citation type="submission" date="2020-04" db="EMBL/GenBank/DDBJ databases">
        <authorList>
            <person name="Alioto T."/>
            <person name="Alioto T."/>
            <person name="Gomez Garrido J."/>
        </authorList>
    </citation>
    <scope>NUCLEOTIDE SEQUENCE</scope>
    <source>
        <strain evidence="1">A484AB</strain>
    </source>
</reference>
<dbReference type="AlphaFoldDB" id="A0A6S7IX54"/>
<evidence type="ECO:0000313" key="2">
    <source>
        <dbReference type="Proteomes" id="UP001152795"/>
    </source>
</evidence>
<keyword evidence="2" id="KW-1185">Reference proteome</keyword>
<comment type="caution">
    <text evidence="1">The sequence shown here is derived from an EMBL/GenBank/DDBJ whole genome shotgun (WGS) entry which is preliminary data.</text>
</comment>
<dbReference type="Proteomes" id="UP001152795">
    <property type="component" value="Unassembled WGS sequence"/>
</dbReference>
<evidence type="ECO:0000313" key="1">
    <source>
        <dbReference type="EMBL" id="CAB4021459.1"/>
    </source>
</evidence>
<dbReference type="EMBL" id="CACRXK020011445">
    <property type="protein sequence ID" value="CAB4021459.1"/>
    <property type="molecule type" value="Genomic_DNA"/>
</dbReference>
<dbReference type="GO" id="GO:0015074">
    <property type="term" value="P:DNA integration"/>
    <property type="evidence" value="ECO:0007669"/>
    <property type="project" value="InterPro"/>
</dbReference>
<dbReference type="OrthoDB" id="10068969at2759"/>
<dbReference type="PANTHER" id="PTHR47331">
    <property type="entry name" value="PHD-TYPE DOMAIN-CONTAINING PROTEIN"/>
    <property type="match status" value="1"/>
</dbReference>
<organism evidence="1 2">
    <name type="scientific">Paramuricea clavata</name>
    <name type="common">Red gorgonian</name>
    <name type="synonym">Violescent sea-whip</name>
    <dbReference type="NCBI Taxonomy" id="317549"/>
    <lineage>
        <taxon>Eukaryota</taxon>
        <taxon>Metazoa</taxon>
        <taxon>Cnidaria</taxon>
        <taxon>Anthozoa</taxon>
        <taxon>Octocorallia</taxon>
        <taxon>Malacalcyonacea</taxon>
        <taxon>Plexauridae</taxon>
        <taxon>Paramuricea</taxon>
    </lineage>
</organism>
<dbReference type="SUPFAM" id="SSF53098">
    <property type="entry name" value="Ribonuclease H-like"/>
    <property type="match status" value="1"/>
</dbReference>
<name>A0A6S7IX54_PARCT</name>
<accession>A0A6S7IX54</accession>
<dbReference type="PANTHER" id="PTHR47331:SF6">
    <property type="entry name" value="DOUBLECORTIN DOMAIN-CONTAINING PROTEIN"/>
    <property type="match status" value="1"/>
</dbReference>
<gene>
    <name evidence="1" type="ORF">PACLA_8A059582</name>
</gene>
<proteinExistence type="predicted"/>
<protein>
    <submittedName>
        <fullName evidence="1">PREDICTED: uncharacterized protein LOC107357656</fullName>
    </submittedName>
</protein>
<dbReference type="InterPro" id="IPR008042">
    <property type="entry name" value="Retrotrans_Pao"/>
</dbReference>
<dbReference type="InterPro" id="IPR012337">
    <property type="entry name" value="RNaseH-like_sf"/>
</dbReference>
<dbReference type="InterPro" id="IPR001584">
    <property type="entry name" value="Integrase_cat-core"/>
</dbReference>
<dbReference type="PROSITE" id="PS50994">
    <property type="entry name" value="INTEGRASE"/>
    <property type="match status" value="1"/>
</dbReference>
<dbReference type="InterPro" id="IPR036397">
    <property type="entry name" value="RNaseH_sf"/>
</dbReference>